<reference evidence="2" key="1">
    <citation type="submission" date="2023-01" db="EMBL/GenBank/DDBJ databases">
        <title>Comparative genomic analysis of cold water coral derived Sulfitobacter faviae: insights into their metabolism and habitat adaptation.</title>
        <authorList>
            <person name="Guo Y."/>
            <person name="Lin S."/>
            <person name="Huang Z."/>
            <person name="Tang K."/>
            <person name="Wang X."/>
        </authorList>
    </citation>
    <scope>NUCLEOTIDE SEQUENCE</scope>
    <source>
        <strain evidence="2">SCSIO W_1865</strain>
        <plasmid evidence="2">unnamed1</plasmid>
    </source>
</reference>
<evidence type="ECO:0000256" key="1">
    <source>
        <dbReference type="SAM" id="Coils"/>
    </source>
</evidence>
<protein>
    <submittedName>
        <fullName evidence="2">Class I SAM-dependent methyltransferase</fullName>
    </submittedName>
</protein>
<keyword evidence="1" id="KW-0175">Coiled coil</keyword>
<sequence length="334" mass="37492">MSKVKRIGDYIAAFFKLGRTERMAKEAHRNMRTIEERFNGLEARERRFRDGIKQMVQGETQALMARNAELARNFVELSRRLDQVLLASPGERTQPPYPTPEIPKAGGLEAVMDSFYHRLENKYRGSVSDIRNRLRVYLPDVESAVIRTGGKPVMDIGCGRGEWLELLNDAGLSAIGIDTNSVQIGEAQEKGLDARQGDARRALSEAEDNSLACISAHHLIEHLPFEEVLWITREAMRVLAPGGMLLFETPDVRNVLVGATSFHNDPTHLHPMTDPVLTVLFETVGYQPIETRRLHPHEKLAEFIAKPGFDPELANLMFGAQDLAILGHKPLQEV</sequence>
<keyword evidence="2" id="KW-0614">Plasmid</keyword>
<dbReference type="InterPro" id="IPR029063">
    <property type="entry name" value="SAM-dependent_MTases_sf"/>
</dbReference>
<accession>A0AAX3LT91</accession>
<geneLocation type="plasmid" evidence="2 3">
    <name>unnamed1</name>
</geneLocation>
<keyword evidence="2" id="KW-0489">Methyltransferase</keyword>
<dbReference type="GO" id="GO:0008168">
    <property type="term" value="F:methyltransferase activity"/>
    <property type="evidence" value="ECO:0007669"/>
    <property type="project" value="UniProtKB-KW"/>
</dbReference>
<organism evidence="2 3">
    <name type="scientific">Sulfitobacter faviae</name>
    <dbReference type="NCBI Taxonomy" id="1775881"/>
    <lineage>
        <taxon>Bacteria</taxon>
        <taxon>Pseudomonadati</taxon>
        <taxon>Pseudomonadota</taxon>
        <taxon>Alphaproteobacteria</taxon>
        <taxon>Rhodobacterales</taxon>
        <taxon>Roseobacteraceae</taxon>
        <taxon>Sulfitobacter</taxon>
    </lineage>
</organism>
<dbReference type="AlphaFoldDB" id="A0AAX3LT91"/>
<dbReference type="Pfam" id="PF13489">
    <property type="entry name" value="Methyltransf_23"/>
    <property type="match status" value="1"/>
</dbReference>
<evidence type="ECO:0000313" key="3">
    <source>
        <dbReference type="Proteomes" id="UP001210770"/>
    </source>
</evidence>
<dbReference type="SUPFAM" id="SSF53335">
    <property type="entry name" value="S-adenosyl-L-methionine-dependent methyltransferases"/>
    <property type="match status" value="1"/>
</dbReference>
<keyword evidence="2" id="KW-0808">Transferase</keyword>
<dbReference type="CDD" id="cd02440">
    <property type="entry name" value="AdoMet_MTases"/>
    <property type="match status" value="1"/>
</dbReference>
<dbReference type="EMBL" id="CP116424">
    <property type="protein sequence ID" value="WCE71934.1"/>
    <property type="molecule type" value="Genomic_DNA"/>
</dbReference>
<dbReference type="PANTHER" id="PTHR43861">
    <property type="entry name" value="TRANS-ACONITATE 2-METHYLTRANSFERASE-RELATED"/>
    <property type="match status" value="1"/>
</dbReference>
<dbReference type="GO" id="GO:0032259">
    <property type="term" value="P:methylation"/>
    <property type="evidence" value="ECO:0007669"/>
    <property type="project" value="UniProtKB-KW"/>
</dbReference>
<gene>
    <name evidence="2" type="ORF">PL336_16910</name>
</gene>
<dbReference type="RefSeq" id="WP_271690073.1">
    <property type="nucleotide sequence ID" value="NZ_CP116424.1"/>
</dbReference>
<dbReference type="Gene3D" id="3.40.50.150">
    <property type="entry name" value="Vaccinia Virus protein VP39"/>
    <property type="match status" value="1"/>
</dbReference>
<evidence type="ECO:0000313" key="2">
    <source>
        <dbReference type="EMBL" id="WCE71934.1"/>
    </source>
</evidence>
<name>A0AAX3LT91_9RHOB</name>
<proteinExistence type="predicted"/>
<dbReference type="Proteomes" id="UP001210770">
    <property type="component" value="Plasmid unnamed1"/>
</dbReference>
<feature type="coiled-coil region" evidence="1">
    <location>
        <begin position="17"/>
        <end position="44"/>
    </location>
</feature>